<evidence type="ECO:0000313" key="2">
    <source>
        <dbReference type="EMBL" id="KAF0316747.1"/>
    </source>
</evidence>
<dbReference type="OrthoDB" id="5150445at2759"/>
<gene>
    <name evidence="2" type="ORF">GQ607_016013</name>
</gene>
<sequence length="192" mass="20954">MPIHDAKISLRNQFRRSQDDMAEMDPETNQLLPARKRQQHRVRVQGRLAVVRSVSTVNLRPAASVLPSPVAAGGTTPTTPRFESGVAGSTVPPVNVRRRRSLDDASSDTEEEHDVKETAVRDRQFRGYGIGGAGNIRRPTEVYGATKSTSSLSKLSTFYSSGSSDGSDKRSWSLREIFGRSGNRKGKGVASQ</sequence>
<feature type="compositionally biased region" description="Low complexity" evidence="1">
    <location>
        <begin position="70"/>
        <end position="80"/>
    </location>
</feature>
<keyword evidence="3" id="KW-1185">Reference proteome</keyword>
<evidence type="ECO:0000313" key="3">
    <source>
        <dbReference type="Proteomes" id="UP000434172"/>
    </source>
</evidence>
<protein>
    <submittedName>
        <fullName evidence="2">Uncharacterized protein</fullName>
    </submittedName>
</protein>
<dbReference type="AlphaFoldDB" id="A0A8H3ZI33"/>
<reference evidence="2 3" key="1">
    <citation type="submission" date="2019-12" db="EMBL/GenBank/DDBJ databases">
        <title>A genome sequence resource for the geographically widespread anthracnose pathogen Colletotrichum asianum.</title>
        <authorList>
            <person name="Meng Y."/>
        </authorList>
    </citation>
    <scope>NUCLEOTIDE SEQUENCE [LARGE SCALE GENOMIC DNA]</scope>
    <source>
        <strain evidence="2 3">ICMP 18580</strain>
    </source>
</reference>
<dbReference type="Proteomes" id="UP000434172">
    <property type="component" value="Unassembled WGS sequence"/>
</dbReference>
<organism evidence="2 3">
    <name type="scientific">Colletotrichum asianum</name>
    <dbReference type="NCBI Taxonomy" id="702518"/>
    <lineage>
        <taxon>Eukaryota</taxon>
        <taxon>Fungi</taxon>
        <taxon>Dikarya</taxon>
        <taxon>Ascomycota</taxon>
        <taxon>Pezizomycotina</taxon>
        <taxon>Sordariomycetes</taxon>
        <taxon>Hypocreomycetidae</taxon>
        <taxon>Glomerellales</taxon>
        <taxon>Glomerellaceae</taxon>
        <taxon>Colletotrichum</taxon>
        <taxon>Colletotrichum gloeosporioides species complex</taxon>
    </lineage>
</organism>
<name>A0A8H3ZI33_9PEZI</name>
<evidence type="ECO:0000256" key="1">
    <source>
        <dbReference type="SAM" id="MobiDB-lite"/>
    </source>
</evidence>
<comment type="caution">
    <text evidence="2">The sequence shown here is derived from an EMBL/GenBank/DDBJ whole genome shotgun (WGS) entry which is preliminary data.</text>
</comment>
<dbReference type="EMBL" id="WOWK01000149">
    <property type="protein sequence ID" value="KAF0316747.1"/>
    <property type="molecule type" value="Genomic_DNA"/>
</dbReference>
<accession>A0A8H3ZI33</accession>
<feature type="region of interest" description="Disordered" evidence="1">
    <location>
        <begin position="70"/>
        <end position="120"/>
    </location>
</feature>
<proteinExistence type="predicted"/>